<evidence type="ECO:0000259" key="3">
    <source>
        <dbReference type="Pfam" id="PF13778"/>
    </source>
</evidence>
<evidence type="ECO:0000313" key="5">
    <source>
        <dbReference type="Proteomes" id="UP000242224"/>
    </source>
</evidence>
<feature type="signal peptide" evidence="2">
    <location>
        <begin position="1"/>
        <end position="22"/>
    </location>
</feature>
<evidence type="ECO:0000313" key="4">
    <source>
        <dbReference type="EMBL" id="OOY12939.1"/>
    </source>
</evidence>
<accession>A0ABX3MN17</accession>
<dbReference type="InterPro" id="IPR025232">
    <property type="entry name" value="DUF4174"/>
</dbReference>
<dbReference type="EMBL" id="MPZS01000001">
    <property type="protein sequence ID" value="OOY12939.1"/>
    <property type="molecule type" value="Genomic_DNA"/>
</dbReference>
<keyword evidence="1 2" id="KW-0732">Signal</keyword>
<dbReference type="RefSeq" id="WP_078528856.1">
    <property type="nucleotide sequence ID" value="NZ_JACIZB010000065.1"/>
</dbReference>
<evidence type="ECO:0000256" key="1">
    <source>
        <dbReference type="ARBA" id="ARBA00022729"/>
    </source>
</evidence>
<organism evidence="4 5">
    <name type="scientific">Thioclava marina</name>
    <dbReference type="NCBI Taxonomy" id="1915077"/>
    <lineage>
        <taxon>Bacteria</taxon>
        <taxon>Pseudomonadati</taxon>
        <taxon>Pseudomonadota</taxon>
        <taxon>Alphaproteobacteria</taxon>
        <taxon>Rhodobacterales</taxon>
        <taxon>Paracoccaceae</taxon>
        <taxon>Thioclava</taxon>
    </lineage>
</organism>
<feature type="domain" description="DUF4174" evidence="3">
    <location>
        <begin position="43"/>
        <end position="144"/>
    </location>
</feature>
<dbReference type="Pfam" id="PF13778">
    <property type="entry name" value="DUF4174"/>
    <property type="match status" value="1"/>
</dbReference>
<protein>
    <recommendedName>
        <fullName evidence="3">DUF4174 domain-containing protein</fullName>
    </recommendedName>
</protein>
<comment type="caution">
    <text evidence="4">The sequence shown here is derived from an EMBL/GenBank/DDBJ whole genome shotgun (WGS) entry which is preliminary data.</text>
</comment>
<evidence type="ECO:0000256" key="2">
    <source>
        <dbReference type="SAM" id="SignalP"/>
    </source>
</evidence>
<gene>
    <name evidence="4" type="ORF">BMG00_03750</name>
</gene>
<dbReference type="Proteomes" id="UP000242224">
    <property type="component" value="Unassembled WGS sequence"/>
</dbReference>
<reference evidence="4 5" key="1">
    <citation type="submission" date="2016-11" db="EMBL/GenBank/DDBJ databases">
        <title>A multilocus sequence analysis scheme for characterization of bacteria in the genus Thioclava.</title>
        <authorList>
            <person name="Liu Y."/>
            <person name="Shao Z."/>
        </authorList>
    </citation>
    <scope>NUCLEOTIDE SEQUENCE [LARGE SCALE GENOMIC DNA]</scope>
    <source>
        <strain evidence="4 5">11.10-0-13</strain>
    </source>
</reference>
<keyword evidence="5" id="KW-1185">Reference proteome</keyword>
<name>A0ABX3MN17_9RHOB</name>
<proteinExistence type="predicted"/>
<sequence length="151" mass="16787">MTPRLTLGIAAFLAWLPFGAMAQDAPVPLAAPFAPISGADADLDALKWQARPIVVFADSALDPAFKEQMRYLETSWPELAARDVVVITDTSPDPASDIRTKLRPRGFSLVIIAKDGTVNLRKPAPWDAREILRSIDKMPIRREEMREMRGF</sequence>
<feature type="chain" id="PRO_5046758062" description="DUF4174 domain-containing protein" evidence="2">
    <location>
        <begin position="23"/>
        <end position="151"/>
    </location>
</feature>